<feature type="compositionally biased region" description="Basic residues" evidence="1">
    <location>
        <begin position="65"/>
        <end position="77"/>
    </location>
</feature>
<comment type="caution">
    <text evidence="2">The sequence shown here is derived from an EMBL/GenBank/DDBJ whole genome shotgun (WGS) entry which is preliminary data.</text>
</comment>
<reference evidence="2" key="1">
    <citation type="thesis" date="2020" institute="ProQuest LLC" country="789 East Eisenhower Parkway, Ann Arbor, MI, USA">
        <title>Comparative Genomics and Chromosome Evolution.</title>
        <authorList>
            <person name="Mudd A.B."/>
        </authorList>
    </citation>
    <scope>NUCLEOTIDE SEQUENCE</scope>
    <source>
        <strain evidence="2">HN-11 Male</strain>
        <tissue evidence="2">Kidney and liver</tissue>
    </source>
</reference>
<keyword evidence="3" id="KW-1185">Reference proteome</keyword>
<dbReference type="AlphaFoldDB" id="A0A8J6JW10"/>
<feature type="region of interest" description="Disordered" evidence="1">
    <location>
        <begin position="61"/>
        <end position="80"/>
    </location>
</feature>
<evidence type="ECO:0000313" key="3">
    <source>
        <dbReference type="Proteomes" id="UP000770717"/>
    </source>
</evidence>
<name>A0A8J6JW10_ELECQ</name>
<evidence type="ECO:0000313" key="2">
    <source>
        <dbReference type="EMBL" id="KAG9470600.1"/>
    </source>
</evidence>
<accession>A0A8J6JW10</accession>
<organism evidence="2 3">
    <name type="scientific">Eleutherodactylus coqui</name>
    <name type="common">Puerto Rican coqui</name>
    <dbReference type="NCBI Taxonomy" id="57060"/>
    <lineage>
        <taxon>Eukaryota</taxon>
        <taxon>Metazoa</taxon>
        <taxon>Chordata</taxon>
        <taxon>Craniata</taxon>
        <taxon>Vertebrata</taxon>
        <taxon>Euteleostomi</taxon>
        <taxon>Amphibia</taxon>
        <taxon>Batrachia</taxon>
        <taxon>Anura</taxon>
        <taxon>Neobatrachia</taxon>
        <taxon>Hyloidea</taxon>
        <taxon>Eleutherodactylidae</taxon>
        <taxon>Eleutherodactylinae</taxon>
        <taxon>Eleutherodactylus</taxon>
        <taxon>Eleutherodactylus</taxon>
    </lineage>
</organism>
<gene>
    <name evidence="2" type="ORF">GDO78_017242</name>
</gene>
<dbReference type="EMBL" id="WNTK01000250">
    <property type="protein sequence ID" value="KAG9470600.1"/>
    <property type="molecule type" value="Genomic_DNA"/>
</dbReference>
<proteinExistence type="predicted"/>
<sequence length="138" mass="15423">MRGPCRRAGGWGRGEDSISELSLLLTQNFTFRVYITSLLPRTGLQTALTCSVRQQRFGAPARVNTGKRSRTKHRVSSKKLVLSSQHEGDLKFTDKARDHVTGMCPGGRLIDTRSIAGDRGQEGSAGRLEFNMHYPWFQ</sequence>
<protein>
    <submittedName>
        <fullName evidence="2">Uncharacterized protein</fullName>
    </submittedName>
</protein>
<dbReference type="Proteomes" id="UP000770717">
    <property type="component" value="Unassembled WGS sequence"/>
</dbReference>
<evidence type="ECO:0000256" key="1">
    <source>
        <dbReference type="SAM" id="MobiDB-lite"/>
    </source>
</evidence>